<proteinExistence type="predicted"/>
<protein>
    <submittedName>
        <fullName evidence="1">Uncharacterized protein</fullName>
    </submittedName>
</protein>
<gene>
    <name evidence="1" type="ORF">lillamy94_gp030</name>
</gene>
<evidence type="ECO:0000313" key="1">
    <source>
        <dbReference type="EMBL" id="QHB39277.1"/>
    </source>
</evidence>
<sequence>MKKFRVYYWKYKNDDYQDFEVDIIANNFDEAYLAFKDSQRRAKIRCINEIV</sequence>
<organism evidence="1 2">
    <name type="scientific">Flavobacterium phage vB_FspS_lillamy9-4</name>
    <dbReference type="NCBI Taxonomy" id="2686254"/>
    <lineage>
        <taxon>Viruses</taxon>
        <taxon>Duplodnaviria</taxon>
        <taxon>Heunggongvirae</taxon>
        <taxon>Uroviricota</taxon>
        <taxon>Caudoviricetes</taxon>
        <taxon>Lillamyvirus</taxon>
        <taxon>Lillamyvirus lillamy</taxon>
    </lineage>
</organism>
<dbReference type="EMBL" id="MN812215">
    <property type="protein sequence ID" value="QHB39277.1"/>
    <property type="molecule type" value="Genomic_DNA"/>
</dbReference>
<evidence type="ECO:0000313" key="2">
    <source>
        <dbReference type="Proteomes" id="UP000464861"/>
    </source>
</evidence>
<name>A0A6B9LB24_9CAUD</name>
<accession>A0A6B9LB24</accession>
<reference evidence="1 2" key="1">
    <citation type="journal article" date="2020" name="Viruses">
        <title>Diversity and Host Interactions Among Virulent and Temperate Baltic Sea Flavobacterium Phages.</title>
        <authorList>
            <person name="Nilsson E."/>
            <person name="Bayfield O.W."/>
            <person name="Lundin D."/>
            <person name="Antson A.A."/>
            <person name="Holmfeldt K."/>
        </authorList>
    </citation>
    <scope>NUCLEOTIDE SEQUENCE [LARGE SCALE GENOMIC DNA]</scope>
</reference>
<dbReference type="Proteomes" id="UP000464861">
    <property type="component" value="Segment"/>
</dbReference>